<comment type="similarity">
    <text evidence="1">Belongs to the 'phage' integrase family.</text>
</comment>
<evidence type="ECO:0000256" key="3">
    <source>
        <dbReference type="ARBA" id="ARBA00023172"/>
    </source>
</evidence>
<dbReference type="SUPFAM" id="SSF56349">
    <property type="entry name" value="DNA breaking-rejoining enzymes"/>
    <property type="match status" value="1"/>
</dbReference>
<dbReference type="InterPro" id="IPR010998">
    <property type="entry name" value="Integrase_recombinase_N"/>
</dbReference>
<dbReference type="GO" id="GO:0006310">
    <property type="term" value="P:DNA recombination"/>
    <property type="evidence" value="ECO:0007669"/>
    <property type="project" value="UniProtKB-KW"/>
</dbReference>
<dbReference type="PANTHER" id="PTHR30349">
    <property type="entry name" value="PHAGE INTEGRASE-RELATED"/>
    <property type="match status" value="1"/>
</dbReference>
<dbReference type="AlphaFoldDB" id="A0A3N1GD77"/>
<keyword evidence="2" id="KW-0238">DNA-binding</keyword>
<evidence type="ECO:0000256" key="1">
    <source>
        <dbReference type="ARBA" id="ARBA00008857"/>
    </source>
</evidence>
<dbReference type="Gene3D" id="1.10.443.10">
    <property type="entry name" value="Intergrase catalytic core"/>
    <property type="match status" value="1"/>
</dbReference>
<sequence>MASIETRKTKGKLTRYRVKWRTGGTRAGAWDGTTSDAYTDAKRFKALVEVHGHQWPPAEDLIAQGFAYLVPGADAASATTDPVEPPAIVTFETFALDYLERLVKPNPETKRKYLERLRVHVFPVLGERPIAEITRREMRLWQEGLVAKKLAAKTIQNIRGETVSPIFEAACLPGEDDEPPLRTYNPLKGLALPQRIRPPREIVEDQREARLVIEAAYEIDPNAADLMLTLLATGMRWGETAGLPVQAVNVERGTVSIMQVLRREHFQWKVIPQPKTKDGYREIPVPAQVMKVIAARCGSRDRDAFVFTAPMGGHWLHDNFYDDRWKKIRTLAEANGLRKRRTMYGLRHSLLTWLASEGVDLTTLRTIAGHKRVSTTFDIYVHSTRRHHPKVKQAISDLMGLEAGPFTSQPHAAEDHRPGR</sequence>
<dbReference type="InterPro" id="IPR011010">
    <property type="entry name" value="DNA_brk_join_enz"/>
</dbReference>
<evidence type="ECO:0000313" key="5">
    <source>
        <dbReference type="EMBL" id="ROP28190.1"/>
    </source>
</evidence>
<dbReference type="CDD" id="cd01189">
    <property type="entry name" value="INT_ICEBs1_C_like"/>
    <property type="match status" value="1"/>
</dbReference>
<dbReference type="InterPro" id="IPR013762">
    <property type="entry name" value="Integrase-like_cat_sf"/>
</dbReference>
<dbReference type="Pfam" id="PF00589">
    <property type="entry name" value="Phage_integrase"/>
    <property type="match status" value="1"/>
</dbReference>
<organism evidence="5 6">
    <name type="scientific">Couchioplanes caeruleus</name>
    <dbReference type="NCBI Taxonomy" id="56438"/>
    <lineage>
        <taxon>Bacteria</taxon>
        <taxon>Bacillati</taxon>
        <taxon>Actinomycetota</taxon>
        <taxon>Actinomycetes</taxon>
        <taxon>Micromonosporales</taxon>
        <taxon>Micromonosporaceae</taxon>
        <taxon>Couchioplanes</taxon>
    </lineage>
</organism>
<dbReference type="RefSeq" id="WP_084557265.1">
    <property type="nucleotide sequence ID" value="NZ_RJKL01000001.1"/>
</dbReference>
<dbReference type="GO" id="GO:0015074">
    <property type="term" value="P:DNA integration"/>
    <property type="evidence" value="ECO:0007669"/>
    <property type="project" value="UniProtKB-KW"/>
</dbReference>
<dbReference type="PROSITE" id="PS51898">
    <property type="entry name" value="TYR_RECOMBINASE"/>
    <property type="match status" value="1"/>
</dbReference>
<evidence type="ECO:0000259" key="4">
    <source>
        <dbReference type="PROSITE" id="PS51898"/>
    </source>
</evidence>
<proteinExistence type="inferred from homology"/>
<dbReference type="Proteomes" id="UP000271683">
    <property type="component" value="Unassembled WGS sequence"/>
</dbReference>
<dbReference type="OrthoDB" id="1822491at2"/>
<evidence type="ECO:0000256" key="2">
    <source>
        <dbReference type="ARBA" id="ARBA00023125"/>
    </source>
</evidence>
<comment type="caution">
    <text evidence="5">The sequence shown here is derived from an EMBL/GenBank/DDBJ whole genome shotgun (WGS) entry which is preliminary data.</text>
</comment>
<feature type="domain" description="Tyr recombinase" evidence="4">
    <location>
        <begin position="197"/>
        <end position="393"/>
    </location>
</feature>
<dbReference type="InterPro" id="IPR050090">
    <property type="entry name" value="Tyrosine_recombinase_XerCD"/>
</dbReference>
<reference evidence="5 6" key="1">
    <citation type="submission" date="2018-11" db="EMBL/GenBank/DDBJ databases">
        <title>Sequencing the genomes of 1000 actinobacteria strains.</title>
        <authorList>
            <person name="Klenk H.-P."/>
        </authorList>
    </citation>
    <scope>NUCLEOTIDE SEQUENCE [LARGE SCALE GENOMIC DNA]</scope>
    <source>
        <strain evidence="5 6">DSM 43634</strain>
    </source>
</reference>
<gene>
    <name evidence="5" type="ORF">EDD30_0905</name>
</gene>
<dbReference type="Gene3D" id="1.10.150.130">
    <property type="match status" value="1"/>
</dbReference>
<evidence type="ECO:0000313" key="6">
    <source>
        <dbReference type="Proteomes" id="UP000271683"/>
    </source>
</evidence>
<dbReference type="EMBL" id="RJKL01000001">
    <property type="protein sequence ID" value="ROP28190.1"/>
    <property type="molecule type" value="Genomic_DNA"/>
</dbReference>
<dbReference type="GO" id="GO:0003677">
    <property type="term" value="F:DNA binding"/>
    <property type="evidence" value="ECO:0007669"/>
    <property type="project" value="UniProtKB-KW"/>
</dbReference>
<dbReference type="InterPro" id="IPR002104">
    <property type="entry name" value="Integrase_catalytic"/>
</dbReference>
<dbReference type="PANTHER" id="PTHR30349:SF64">
    <property type="entry name" value="PROPHAGE INTEGRASE INTD-RELATED"/>
    <property type="match status" value="1"/>
</dbReference>
<name>A0A3N1GD77_9ACTN</name>
<accession>A0A3N1GD77</accession>
<keyword evidence="3" id="KW-0233">DNA recombination</keyword>
<protein>
    <submittedName>
        <fullName evidence="5">Site-specific recombinase XerD</fullName>
    </submittedName>
</protein>